<dbReference type="PANTHER" id="PTHR44207:SF2">
    <property type="entry name" value="REPEAT PROTEIN, PUTATIVE-RELATED"/>
    <property type="match status" value="1"/>
</dbReference>
<dbReference type="PROSITE" id="PS50088">
    <property type="entry name" value="ANK_REPEAT"/>
    <property type="match status" value="3"/>
</dbReference>
<dbReference type="KEGG" id="tva:5465119"/>
<evidence type="ECO:0000313" key="2">
    <source>
        <dbReference type="EMBL" id="EAY19591.1"/>
    </source>
</evidence>
<dbReference type="Proteomes" id="UP000001542">
    <property type="component" value="Unassembled WGS sequence"/>
</dbReference>
<dbReference type="InterPro" id="IPR002110">
    <property type="entry name" value="Ankyrin_rpt"/>
</dbReference>
<accession>A2DJ16</accession>
<dbReference type="InParanoid" id="A2DJ16"/>
<organism evidence="2 3">
    <name type="scientific">Trichomonas vaginalis (strain ATCC PRA-98 / G3)</name>
    <dbReference type="NCBI Taxonomy" id="412133"/>
    <lineage>
        <taxon>Eukaryota</taxon>
        <taxon>Metamonada</taxon>
        <taxon>Parabasalia</taxon>
        <taxon>Trichomonadida</taxon>
        <taxon>Trichomonadidae</taxon>
        <taxon>Trichomonas</taxon>
    </lineage>
</organism>
<dbReference type="Pfam" id="PF12796">
    <property type="entry name" value="Ank_2"/>
    <property type="match status" value="2"/>
</dbReference>
<evidence type="ECO:0008006" key="4">
    <source>
        <dbReference type="Google" id="ProtNLM"/>
    </source>
</evidence>
<dbReference type="eggNOG" id="KOG0504">
    <property type="taxonomic scope" value="Eukaryota"/>
</dbReference>
<dbReference type="AlphaFoldDB" id="A2DJ16"/>
<feature type="repeat" description="ANK" evidence="1">
    <location>
        <begin position="217"/>
        <end position="249"/>
    </location>
</feature>
<dbReference type="SMART" id="SM00248">
    <property type="entry name" value="ANK"/>
    <property type="match status" value="11"/>
</dbReference>
<dbReference type="PANTHER" id="PTHR44207">
    <property type="entry name" value="SURFACE ANTIGEN BSPA-LIKE-RELATED"/>
    <property type="match status" value="1"/>
</dbReference>
<dbReference type="VEuPathDB" id="TrichDB:TVAGG3_0484200"/>
<dbReference type="SMR" id="A2DJ16"/>
<feature type="repeat" description="ANK" evidence="1">
    <location>
        <begin position="152"/>
        <end position="184"/>
    </location>
</feature>
<dbReference type="InterPro" id="IPR036770">
    <property type="entry name" value="Ankyrin_rpt-contain_sf"/>
</dbReference>
<dbReference type="RefSeq" id="XP_001580577.1">
    <property type="nucleotide sequence ID" value="XM_001580527.1"/>
</dbReference>
<protein>
    <recommendedName>
        <fullName evidence="4">DUF3447 domain-containing protein</fullName>
    </recommendedName>
</protein>
<name>A2DJ16_TRIV3</name>
<dbReference type="EMBL" id="DS113206">
    <property type="protein sequence ID" value="EAY19591.1"/>
    <property type="molecule type" value="Genomic_DNA"/>
</dbReference>
<evidence type="ECO:0000256" key="1">
    <source>
        <dbReference type="PROSITE-ProRule" id="PRU00023"/>
    </source>
</evidence>
<gene>
    <name evidence="2" type="ORF">TVAG_228540</name>
</gene>
<dbReference type="SUPFAM" id="SSF48403">
    <property type="entry name" value="Ankyrin repeat"/>
    <property type="match status" value="2"/>
</dbReference>
<reference evidence="2" key="1">
    <citation type="submission" date="2006-10" db="EMBL/GenBank/DDBJ databases">
        <authorList>
            <person name="Amadeo P."/>
            <person name="Zhao Q."/>
            <person name="Wortman J."/>
            <person name="Fraser-Liggett C."/>
            <person name="Carlton J."/>
        </authorList>
    </citation>
    <scope>NUCLEOTIDE SEQUENCE</scope>
    <source>
        <strain evidence="2">G3</strain>
    </source>
</reference>
<dbReference type="Gene3D" id="1.25.40.20">
    <property type="entry name" value="Ankyrin repeat-containing domain"/>
    <property type="match status" value="3"/>
</dbReference>
<evidence type="ECO:0000313" key="3">
    <source>
        <dbReference type="Proteomes" id="UP000001542"/>
    </source>
</evidence>
<sequence>MNENIESKDGCGQTVRSFAAAGGNLAILRKFTNFQEEFTPYSLARRISSLDPMLYAIIFGNFDAVKYMWSKGFDFSKDEDFYKLRPYFHAACASGCVEIVKFIYKQYPKYKEFLNTIVFNKSCLMHAASIGSVDVVNFLIKINAKIDEIAPDGYTAIVHAARAGSLSCVKALVDAGATYNRSKRKYNCFIEAATQGHLDIVKYLIDKGININIMTSDGYTAVQCAAEAERYNVMKYLIMKGAKFDPSAKLISLFPFDLYEFVMKEAHPNATHYEVLHQAIKCLNIDLCRLILEKFVEFKEISEKDINWIFYDFRLLEMVYDTKGFLAQKDELNPLRYANSLKSIQLLESAGCQLTKEIILERKFLETIAINTKDKSLLVNLLEKLDNIEEIDKNMLFTNLINNYNGGSVSDEIVDILIRRFENHLNNFIPGSCNIFRFKYFEILFDSMEDDVKRNIFFYSKPFMRITEYSKYEYILENGYDATQVDNDGNCALHYLKSSKFETVDDCKKVIHLFTSHGCDINKTNNQGMKLLQVVNQINVFQALLECGADPNATYWDGITILHFKCGCPREISMNPRIEDECRTDSNLYAVKLLLDHGADPNRLTITKKPPLHFAVVFQPDIAIYLIQHGAMIDRFLGGKRGCLGYISEVSLGNKHTLKELKDIVSLRQYK</sequence>
<dbReference type="PROSITE" id="PS50297">
    <property type="entry name" value="ANK_REP_REGION"/>
    <property type="match status" value="1"/>
</dbReference>
<reference evidence="2" key="2">
    <citation type="journal article" date="2007" name="Science">
        <title>Draft genome sequence of the sexually transmitted pathogen Trichomonas vaginalis.</title>
        <authorList>
            <person name="Carlton J.M."/>
            <person name="Hirt R.P."/>
            <person name="Silva J.C."/>
            <person name="Delcher A.L."/>
            <person name="Schatz M."/>
            <person name="Zhao Q."/>
            <person name="Wortman J.R."/>
            <person name="Bidwell S.L."/>
            <person name="Alsmark U.C.M."/>
            <person name="Besteiro S."/>
            <person name="Sicheritz-Ponten T."/>
            <person name="Noel C.J."/>
            <person name="Dacks J.B."/>
            <person name="Foster P.G."/>
            <person name="Simillion C."/>
            <person name="Van de Peer Y."/>
            <person name="Miranda-Saavedra D."/>
            <person name="Barton G.J."/>
            <person name="Westrop G.D."/>
            <person name="Mueller S."/>
            <person name="Dessi D."/>
            <person name="Fiori P.L."/>
            <person name="Ren Q."/>
            <person name="Paulsen I."/>
            <person name="Zhang H."/>
            <person name="Bastida-Corcuera F.D."/>
            <person name="Simoes-Barbosa A."/>
            <person name="Brown M.T."/>
            <person name="Hayes R.D."/>
            <person name="Mukherjee M."/>
            <person name="Okumura C.Y."/>
            <person name="Schneider R."/>
            <person name="Smith A.J."/>
            <person name="Vanacova S."/>
            <person name="Villalvazo M."/>
            <person name="Haas B.J."/>
            <person name="Pertea M."/>
            <person name="Feldblyum T.V."/>
            <person name="Utterback T.R."/>
            <person name="Shu C.L."/>
            <person name="Osoegawa K."/>
            <person name="de Jong P.J."/>
            <person name="Hrdy I."/>
            <person name="Horvathova L."/>
            <person name="Zubacova Z."/>
            <person name="Dolezal P."/>
            <person name="Malik S.B."/>
            <person name="Logsdon J.M. Jr."/>
            <person name="Henze K."/>
            <person name="Gupta A."/>
            <person name="Wang C.C."/>
            <person name="Dunne R.L."/>
            <person name="Upcroft J.A."/>
            <person name="Upcroft P."/>
            <person name="White O."/>
            <person name="Salzberg S.L."/>
            <person name="Tang P."/>
            <person name="Chiu C.-H."/>
            <person name="Lee Y.-S."/>
            <person name="Embley T.M."/>
            <person name="Coombs G.H."/>
            <person name="Mottram J.C."/>
            <person name="Tachezy J."/>
            <person name="Fraser-Liggett C.M."/>
            <person name="Johnson P.J."/>
        </authorList>
    </citation>
    <scope>NUCLEOTIDE SEQUENCE [LARGE SCALE GENOMIC DNA]</scope>
    <source>
        <strain evidence="2">G3</strain>
    </source>
</reference>
<keyword evidence="3" id="KW-1185">Reference proteome</keyword>
<proteinExistence type="predicted"/>
<keyword evidence="1" id="KW-0040">ANK repeat</keyword>
<feature type="repeat" description="ANK" evidence="1">
    <location>
        <begin position="192"/>
        <end position="216"/>
    </location>
</feature>
<dbReference type="STRING" id="5722.A2DJ16"/>
<dbReference type="VEuPathDB" id="TrichDB:TVAG_228540"/>